<organism evidence="1 2">
    <name type="scientific">Amborella trichopoda</name>
    <dbReference type="NCBI Taxonomy" id="13333"/>
    <lineage>
        <taxon>Eukaryota</taxon>
        <taxon>Viridiplantae</taxon>
        <taxon>Streptophyta</taxon>
        <taxon>Embryophyta</taxon>
        <taxon>Tracheophyta</taxon>
        <taxon>Spermatophyta</taxon>
        <taxon>Magnoliopsida</taxon>
        <taxon>Amborellales</taxon>
        <taxon>Amborellaceae</taxon>
        <taxon>Amborella</taxon>
    </lineage>
</organism>
<evidence type="ECO:0000313" key="1">
    <source>
        <dbReference type="EMBL" id="ERN17747.1"/>
    </source>
</evidence>
<dbReference type="AlphaFoldDB" id="U5D8J2"/>
<dbReference type="EMBL" id="KI392311">
    <property type="protein sequence ID" value="ERN17747.1"/>
    <property type="molecule type" value="Genomic_DNA"/>
</dbReference>
<name>U5D8J2_AMBTC</name>
<dbReference type="Gramene" id="ERN17747">
    <property type="protein sequence ID" value="ERN17747"/>
    <property type="gene ID" value="AMTR_s00047p00082760"/>
</dbReference>
<proteinExistence type="predicted"/>
<sequence>MSVRTYYINVYGLTCHKVISVRLFPAWWRSSGLTRVGPELAALALPPNFCSFGSSWELGAGRCLEWHWCHWEWHQAFDLLGCPLNDWGAFGASPSDFWQGFGGSWGNIKAFPSEVLRSQVAPSLSCLVSPLDAFGPTKAMKVWWRLGLQKRGSVGVNGLKYPGARLGSFQPIHNFSSRDRGVYTKDMP</sequence>
<keyword evidence="2" id="KW-1185">Reference proteome</keyword>
<protein>
    <submittedName>
        <fullName evidence="1">Uncharacterized protein</fullName>
    </submittedName>
</protein>
<dbReference type="Proteomes" id="UP000017836">
    <property type="component" value="Unassembled WGS sequence"/>
</dbReference>
<accession>U5D8J2</accession>
<reference evidence="2" key="1">
    <citation type="journal article" date="2013" name="Science">
        <title>The Amborella genome and the evolution of flowering plants.</title>
        <authorList>
            <consortium name="Amborella Genome Project"/>
        </authorList>
    </citation>
    <scope>NUCLEOTIDE SEQUENCE [LARGE SCALE GENOMIC DNA]</scope>
</reference>
<evidence type="ECO:0000313" key="2">
    <source>
        <dbReference type="Proteomes" id="UP000017836"/>
    </source>
</evidence>
<gene>
    <name evidence="1" type="ORF">AMTR_s00047p00082760</name>
</gene>
<dbReference type="HOGENOM" id="CLU_1442886_0_0_1"/>